<dbReference type="Pfam" id="PF09485">
    <property type="entry name" value="CRISPR_Cse2"/>
    <property type="match status" value="1"/>
</dbReference>
<dbReference type="Proteomes" id="UP001595975">
    <property type="component" value="Unassembled WGS sequence"/>
</dbReference>
<dbReference type="EMBL" id="JBHSOF010000038">
    <property type="protein sequence ID" value="MFC5666288.1"/>
    <property type="molecule type" value="Genomic_DNA"/>
</dbReference>
<evidence type="ECO:0000256" key="1">
    <source>
        <dbReference type="SAM" id="MobiDB-lite"/>
    </source>
</evidence>
<sequence length="181" mass="20191">MTTTTPSPRRTRAAKFVDHIAHAIATDRAAHRALASGLGPWRDQQPPSPMHEYVAPWLPPNLHPNRQRAYYTVAALMSSATRSGTGSRTSLGTALGHASTHMSPATTKHQLNRLVRPNPDGPYEDLRGAVRLTDNAGVALDWARLLTELDSWYFDGPRTCTTWQQDYFRATARHERSNDHD</sequence>
<keyword evidence="3" id="KW-1185">Reference proteome</keyword>
<protein>
    <submittedName>
        <fullName evidence="2">Type I-E CRISPR-associated protein Cse2/CasB</fullName>
    </submittedName>
</protein>
<dbReference type="Gene3D" id="1.10.520.40">
    <property type="entry name" value="CRISPR-associated protein Cse2"/>
    <property type="match status" value="1"/>
</dbReference>
<comment type="caution">
    <text evidence="2">The sequence shown here is derived from an EMBL/GenBank/DDBJ whole genome shotgun (WGS) entry which is preliminary data.</text>
</comment>
<dbReference type="RefSeq" id="WP_380227961.1">
    <property type="nucleotide sequence ID" value="NZ_JBHSOF010000038.1"/>
</dbReference>
<feature type="region of interest" description="Disordered" evidence="1">
    <location>
        <begin position="82"/>
        <end position="107"/>
    </location>
</feature>
<accession>A0ABW0X981</accession>
<reference evidence="3" key="1">
    <citation type="journal article" date="2019" name="Int. J. Syst. Evol. Microbiol.">
        <title>The Global Catalogue of Microorganisms (GCM) 10K type strain sequencing project: providing services to taxonomists for standard genome sequencing and annotation.</title>
        <authorList>
            <consortium name="The Broad Institute Genomics Platform"/>
            <consortium name="The Broad Institute Genome Sequencing Center for Infectious Disease"/>
            <person name="Wu L."/>
            <person name="Ma J."/>
        </authorList>
    </citation>
    <scope>NUCLEOTIDE SEQUENCE [LARGE SCALE GENOMIC DNA]</scope>
    <source>
        <strain evidence="3">CGMCC 4.1437</strain>
    </source>
</reference>
<dbReference type="NCBIfam" id="TIGR02548">
    <property type="entry name" value="casB_cse2"/>
    <property type="match status" value="1"/>
</dbReference>
<name>A0ABW0X981_9ACTN</name>
<proteinExistence type="predicted"/>
<gene>
    <name evidence="2" type="primary">casB</name>
    <name evidence="2" type="synonym">cse2</name>
    <name evidence="2" type="ORF">ACFP3U_25350</name>
</gene>
<evidence type="ECO:0000313" key="2">
    <source>
        <dbReference type="EMBL" id="MFC5666288.1"/>
    </source>
</evidence>
<dbReference type="InterPro" id="IPR038287">
    <property type="entry name" value="Cse2_sf"/>
</dbReference>
<organism evidence="2 3">
    <name type="scientific">Kitasatospora misakiensis</name>
    <dbReference type="NCBI Taxonomy" id="67330"/>
    <lineage>
        <taxon>Bacteria</taxon>
        <taxon>Bacillati</taxon>
        <taxon>Actinomycetota</taxon>
        <taxon>Actinomycetes</taxon>
        <taxon>Kitasatosporales</taxon>
        <taxon>Streptomycetaceae</taxon>
        <taxon>Kitasatospora</taxon>
    </lineage>
</organism>
<evidence type="ECO:0000313" key="3">
    <source>
        <dbReference type="Proteomes" id="UP001595975"/>
    </source>
</evidence>
<dbReference type="InterPro" id="IPR013382">
    <property type="entry name" value="CRISPR-assoc_prot_Cse2"/>
</dbReference>
<feature type="compositionally biased region" description="Low complexity" evidence="1">
    <location>
        <begin position="82"/>
        <end position="96"/>
    </location>
</feature>